<dbReference type="Proteomes" id="UP000002297">
    <property type="component" value="Chromosome"/>
</dbReference>
<keyword evidence="1" id="KW-0597">Phosphoprotein</keyword>
<evidence type="ECO:0000313" key="5">
    <source>
        <dbReference type="EMBL" id="EAP87267.1"/>
    </source>
</evidence>
<accession>A3U4V0</accession>
<dbReference type="OrthoDB" id="9778208at2"/>
<keyword evidence="2" id="KW-0489">Methyltransferase</keyword>
<evidence type="ECO:0000313" key="6">
    <source>
        <dbReference type="Proteomes" id="UP000002297"/>
    </source>
</evidence>
<evidence type="ECO:0008006" key="7">
    <source>
        <dbReference type="Google" id="ProtNLM"/>
    </source>
</evidence>
<dbReference type="GeneID" id="89451977"/>
<name>A3U4V0_CROAH</name>
<dbReference type="STRING" id="216432.CA2559_00890"/>
<sequence length="191" mass="22385">MTSNFWEQRYANNNTGWDLNTVSPPLKHYIDTLSNKTLFILIPGCGNAYEAEYLHNQGFENVFIVDLAEHPLLEFSKRVPDFPKSHILHLDFFNLTQKFDLILEQTFFCALHPEQRLHYAHHTSKLLNSNGCLVGLFFNKEFDKTGPPFGGNKKEYKNLFKNLFKIKKLENCYNSIKPRQGSELFFIFEKK</sequence>
<protein>
    <recommendedName>
        <fullName evidence="7">Thiopurine S-methyltransferase</fullName>
    </recommendedName>
</protein>
<dbReference type="Gene3D" id="3.40.50.150">
    <property type="entry name" value="Vaccinia Virus protein VP39"/>
    <property type="match status" value="1"/>
</dbReference>
<dbReference type="GO" id="GO:0032259">
    <property type="term" value="P:methylation"/>
    <property type="evidence" value="ECO:0007669"/>
    <property type="project" value="UniProtKB-KW"/>
</dbReference>
<dbReference type="PANTHER" id="PTHR32183:SF6">
    <property type="entry name" value="CYSTEINE SULFINATE DESULFINASE_CYSTEINE DESULFURASE AND RELATED ENZYMES"/>
    <property type="match status" value="1"/>
</dbReference>
<dbReference type="HOGENOM" id="CLU_056435_1_2_10"/>
<evidence type="ECO:0000256" key="3">
    <source>
        <dbReference type="ARBA" id="ARBA00022679"/>
    </source>
</evidence>
<dbReference type="RefSeq" id="WP_013185948.1">
    <property type="nucleotide sequence ID" value="NC_014230.1"/>
</dbReference>
<evidence type="ECO:0000256" key="1">
    <source>
        <dbReference type="ARBA" id="ARBA00022553"/>
    </source>
</evidence>
<dbReference type="EMBL" id="CP002046">
    <property type="protein sequence ID" value="EAP87267.1"/>
    <property type="molecule type" value="Genomic_DNA"/>
</dbReference>
<dbReference type="GO" id="GO:0008757">
    <property type="term" value="F:S-adenosylmethionine-dependent methyltransferase activity"/>
    <property type="evidence" value="ECO:0007669"/>
    <property type="project" value="InterPro"/>
</dbReference>
<dbReference type="Pfam" id="PF05724">
    <property type="entry name" value="TPMT"/>
    <property type="match status" value="1"/>
</dbReference>
<evidence type="ECO:0000256" key="4">
    <source>
        <dbReference type="ARBA" id="ARBA00022691"/>
    </source>
</evidence>
<proteinExistence type="predicted"/>
<evidence type="ECO:0000256" key="2">
    <source>
        <dbReference type="ARBA" id="ARBA00022603"/>
    </source>
</evidence>
<keyword evidence="6" id="KW-1185">Reference proteome</keyword>
<dbReference type="PROSITE" id="PS51585">
    <property type="entry name" value="SAM_MT_TPMT"/>
    <property type="match status" value="1"/>
</dbReference>
<dbReference type="SUPFAM" id="SSF53335">
    <property type="entry name" value="S-adenosyl-L-methionine-dependent methyltransferases"/>
    <property type="match status" value="1"/>
</dbReference>
<dbReference type="InterPro" id="IPR029063">
    <property type="entry name" value="SAM-dependent_MTases_sf"/>
</dbReference>
<gene>
    <name evidence="5" type="ordered locus">CA2559_00890</name>
</gene>
<dbReference type="KEGG" id="cat:CA2559_00890"/>
<dbReference type="eggNOG" id="COG0500">
    <property type="taxonomic scope" value="Bacteria"/>
</dbReference>
<dbReference type="AlphaFoldDB" id="A3U4V0"/>
<dbReference type="PANTHER" id="PTHR32183">
    <property type="match status" value="1"/>
</dbReference>
<keyword evidence="3" id="KW-0808">Transferase</keyword>
<reference evidence="5 6" key="1">
    <citation type="journal article" date="2010" name="J. Bacteriol.">
        <title>The complete genome sequence of Croceibacter atlanticus HTCC2559T.</title>
        <authorList>
            <person name="Oh H.M."/>
            <person name="Kang I."/>
            <person name="Ferriera S."/>
            <person name="Giovannoni S.J."/>
            <person name="Cho J.C."/>
        </authorList>
    </citation>
    <scope>NUCLEOTIDE SEQUENCE [LARGE SCALE GENOMIC DNA]</scope>
    <source>
        <strain evidence="6">ATCC BAA-628 / HTCC2559 / KCTC 12090</strain>
    </source>
</reference>
<keyword evidence="4" id="KW-0949">S-adenosyl-L-methionine</keyword>
<dbReference type="CDD" id="cd02440">
    <property type="entry name" value="AdoMet_MTases"/>
    <property type="match status" value="1"/>
</dbReference>
<organism evidence="5 6">
    <name type="scientific">Croceibacter atlanticus (strain ATCC BAA-628 / JCM 21780 / CIP 108009 / IAM 15332 / KCTC 12090 / HTCC2559)</name>
    <dbReference type="NCBI Taxonomy" id="216432"/>
    <lineage>
        <taxon>Bacteria</taxon>
        <taxon>Pseudomonadati</taxon>
        <taxon>Bacteroidota</taxon>
        <taxon>Flavobacteriia</taxon>
        <taxon>Flavobacteriales</taxon>
        <taxon>Flavobacteriaceae</taxon>
        <taxon>Croceibacter</taxon>
    </lineage>
</organism>
<dbReference type="InterPro" id="IPR008854">
    <property type="entry name" value="TPMT"/>
</dbReference>